<organism evidence="3 4">
    <name type="scientific">Deinococcus gobiensis (strain DSM 21396 / JCM 16679 / CGMCC 1.7299 / I-0)</name>
    <dbReference type="NCBI Taxonomy" id="745776"/>
    <lineage>
        <taxon>Bacteria</taxon>
        <taxon>Thermotogati</taxon>
        <taxon>Deinococcota</taxon>
        <taxon>Deinococci</taxon>
        <taxon>Deinococcales</taxon>
        <taxon>Deinococcaceae</taxon>
        <taxon>Deinococcus</taxon>
    </lineage>
</organism>
<evidence type="ECO:0000256" key="1">
    <source>
        <dbReference type="SAM" id="MobiDB-lite"/>
    </source>
</evidence>
<gene>
    <name evidence="3" type="ordered locus">DGo_PC0010</name>
</gene>
<evidence type="ECO:0000313" key="4">
    <source>
        <dbReference type="Proteomes" id="UP000007575"/>
    </source>
</evidence>
<dbReference type="InterPro" id="IPR009057">
    <property type="entry name" value="Homeodomain-like_sf"/>
</dbReference>
<dbReference type="InterPro" id="IPR009492">
    <property type="entry name" value="TniQ"/>
</dbReference>
<dbReference type="KEGG" id="dgo:DGo_PC0010"/>
<keyword evidence="3" id="KW-0614">Plasmid</keyword>
<evidence type="ECO:0000259" key="2">
    <source>
        <dbReference type="Pfam" id="PF06527"/>
    </source>
</evidence>
<dbReference type="HOGENOM" id="CLU_555199_0_0_0"/>
<sequence length="495" mass="54699">MMRLAHANVERLTYLTTWVGGDRSFWTHDPDRRLRPDVRAGLSAATGVPEGAIDALTLKRFEGTLFPALAPRATIRWLMPLGKGSGYRHGRAGLAFCPGCLSEDQHLRQEWRLSFVTCCPRHVTALLDSCPSCGSAYAPLSNDLGRGRAWLGERELPFAWCPECGHDLRRSPTGEVAPELSRFQATLLAALEDDAMEWPGAGEVPALEGFDVLHQLLAVLRLPEAQRGVVAASDLTGPARMPGRRNGSFEDWALADRRLLLVQLAWLLGEWPHRFLGLMRLQGVTRRPLVYNMSPIPPWYDVVAEQVSQRNGKRPRPVVTLAPHLSLPAMQARRDAADTELERRRWDILCRLAQTPDVVEVARHVGVSDQTVRALLRRYNDLGPGAMVRANRGRAEPGRRLLQPEQEAELQAWLAQGRVSNAELADWMEARCGRRPNATSLWTYRRGCGVHSREGRRVGGSSGSTKRLGNGGIPATACPTLEDVDSAGMLDGGQV</sequence>
<keyword evidence="4" id="KW-1185">Reference proteome</keyword>
<feature type="domain" description="TniQ" evidence="2">
    <location>
        <begin position="2"/>
        <end position="126"/>
    </location>
</feature>
<accession>H8H2Q5</accession>
<geneLocation type="plasmid" evidence="3 4">
    <name>P3</name>
</geneLocation>
<reference evidence="3 4" key="1">
    <citation type="journal article" date="2012" name="PLoS ONE">
        <title>Genome sequence and transcriptome analysis of the radioresistant bacterium Deinococcus gobiensis: insights into the extreme environmental adaptations.</title>
        <authorList>
            <person name="Yuan M."/>
            <person name="Chen M."/>
            <person name="Zhang W."/>
            <person name="Lu W."/>
            <person name="Wang J."/>
            <person name="Yang M."/>
            <person name="Zhao P."/>
            <person name="Tang R."/>
            <person name="Li X."/>
            <person name="Hao Y."/>
            <person name="Zhou Z."/>
            <person name="Zhan Y."/>
            <person name="Yu H."/>
            <person name="Teng C."/>
            <person name="Yan Y."/>
            <person name="Ping S."/>
            <person name="Wang Y."/>
            <person name="Lin M."/>
        </authorList>
    </citation>
    <scope>NUCLEOTIDE SEQUENCE [LARGE SCALE GENOMIC DNA]</scope>
    <source>
        <strain evidence="4">DSM 21396 / JCM 16679 / CGMCC 1.7299 / I-0</strain>
        <plasmid evidence="3">P3</plasmid>
    </source>
</reference>
<evidence type="ECO:0000313" key="3">
    <source>
        <dbReference type="EMBL" id="AFD27802.1"/>
    </source>
</evidence>
<dbReference type="EMBL" id="CP002194">
    <property type="protein sequence ID" value="AFD27802.1"/>
    <property type="molecule type" value="Genomic_DNA"/>
</dbReference>
<dbReference type="SUPFAM" id="SSF46689">
    <property type="entry name" value="Homeodomain-like"/>
    <property type="match status" value="1"/>
</dbReference>
<protein>
    <recommendedName>
        <fullName evidence="2">TniQ domain-containing protein</fullName>
    </recommendedName>
</protein>
<name>H8H2Q5_DEIGI</name>
<dbReference type="AlphaFoldDB" id="H8H2Q5"/>
<dbReference type="eggNOG" id="COG3415">
    <property type="taxonomic scope" value="Bacteria"/>
</dbReference>
<proteinExistence type="predicted"/>
<feature type="region of interest" description="Disordered" evidence="1">
    <location>
        <begin position="453"/>
        <end position="495"/>
    </location>
</feature>
<dbReference type="Proteomes" id="UP000007575">
    <property type="component" value="Plasmid P3"/>
</dbReference>
<dbReference type="Pfam" id="PF06527">
    <property type="entry name" value="TniQ"/>
    <property type="match status" value="1"/>
</dbReference>